<dbReference type="AlphaFoldDB" id="A0A831EK59"/>
<feature type="compositionally biased region" description="Polar residues" evidence="1">
    <location>
        <begin position="1"/>
        <end position="15"/>
    </location>
</feature>
<proteinExistence type="predicted"/>
<evidence type="ECO:0000313" key="3">
    <source>
        <dbReference type="Proteomes" id="UP000013111"/>
    </source>
</evidence>
<comment type="caution">
    <text evidence="2">The sequence shown here is derived from an EMBL/GenBank/DDBJ whole genome shotgun (WGS) entry which is preliminary data.</text>
</comment>
<feature type="region of interest" description="Disordered" evidence="1">
    <location>
        <begin position="1"/>
        <end position="29"/>
    </location>
</feature>
<name>A0A831EK59_ERWAM</name>
<gene>
    <name evidence="2" type="ORF">BN437_2249</name>
</gene>
<dbReference type="Proteomes" id="UP000013111">
    <property type="component" value="Unassembled WGS sequence"/>
</dbReference>
<organism evidence="2 3">
    <name type="scientific">Erwinia amylovora NBRC 12687 = CFBP 1232</name>
    <dbReference type="NCBI Taxonomy" id="1219359"/>
    <lineage>
        <taxon>Bacteria</taxon>
        <taxon>Pseudomonadati</taxon>
        <taxon>Pseudomonadota</taxon>
        <taxon>Gammaproteobacteria</taxon>
        <taxon>Enterobacterales</taxon>
        <taxon>Erwiniaceae</taxon>
        <taxon>Erwinia</taxon>
    </lineage>
</organism>
<dbReference type="EMBL" id="CAPB01000023">
    <property type="protein sequence ID" value="CCO94172.1"/>
    <property type="molecule type" value="Genomic_DNA"/>
</dbReference>
<evidence type="ECO:0000256" key="1">
    <source>
        <dbReference type="SAM" id="MobiDB-lite"/>
    </source>
</evidence>
<sequence>MRITTFSSPISTMRSSAAEAEPRTSGADSTCQCCACPQASAAKKHNGFGFVHRPQHDAVDRYRLNHLLRQRDRRIKRPGGALREISHFITTKPPQLHGRQCSDIPGGSRHAEANIALQTVDKQIRANEGETIARAGISAGVTRRTAPSLSGTRLLRSA</sequence>
<reference evidence="2 3" key="2">
    <citation type="submission" date="2013-04" db="EMBL/GenBank/DDBJ databases">
        <title>Comparative genomics of 12 strains of Erwinia amylovora identifies a pan-genome with a large conserved core and provides insights into host specificity.</title>
        <authorList>
            <person name="Mann R.A."/>
            <person name="Smits T.H.M."/>
            <person name="Buehlmann A."/>
            <person name="Blom J."/>
            <person name="Goesmann A."/>
            <person name="Frey J.E."/>
            <person name="Plummer K.M."/>
            <person name="Beer S.V."/>
            <person name="Luck J."/>
            <person name="Duffy B."/>
            <person name="Rodoni B."/>
        </authorList>
    </citation>
    <scope>NUCLEOTIDE SEQUENCE [LARGE SCALE GENOMIC DNA]</scope>
    <source>
        <strain evidence="3">CFBP 1232</strain>
    </source>
</reference>
<evidence type="ECO:0000313" key="2">
    <source>
        <dbReference type="EMBL" id="CCO94172.1"/>
    </source>
</evidence>
<protein>
    <submittedName>
        <fullName evidence="2">Uncharacterized protein</fullName>
    </submittedName>
</protein>
<reference evidence="2 3" key="1">
    <citation type="submission" date="2012-11" db="EMBL/GenBank/DDBJ databases">
        <authorList>
            <person name="Linke B."/>
        </authorList>
    </citation>
    <scope>NUCLEOTIDE SEQUENCE [LARGE SCALE GENOMIC DNA]</scope>
    <source>
        <strain evidence="3">CFBP 1232</strain>
    </source>
</reference>
<accession>A0A831EK59</accession>